<comment type="caution">
    <text evidence="1">The sequence shown here is derived from an EMBL/GenBank/DDBJ whole genome shotgun (WGS) entry which is preliminary data.</text>
</comment>
<reference evidence="1 2" key="1">
    <citation type="journal article" date="2023" name="Plants (Basel)">
        <title>Bridging the Gap: Combining Genomics and Transcriptomics Approaches to Understand Stylosanthes scabra, an Orphan Legume from the Brazilian Caatinga.</title>
        <authorList>
            <person name="Ferreira-Neto J.R.C."/>
            <person name="da Silva M.D."/>
            <person name="Binneck E."/>
            <person name="de Melo N.F."/>
            <person name="da Silva R.H."/>
            <person name="de Melo A.L.T.M."/>
            <person name="Pandolfi V."/>
            <person name="Bustamante F.O."/>
            <person name="Brasileiro-Vidal A.C."/>
            <person name="Benko-Iseppon A.M."/>
        </authorList>
    </citation>
    <scope>NUCLEOTIDE SEQUENCE [LARGE SCALE GENOMIC DNA]</scope>
    <source>
        <tissue evidence="1">Leaves</tissue>
    </source>
</reference>
<organism evidence="1 2">
    <name type="scientific">Stylosanthes scabra</name>
    <dbReference type="NCBI Taxonomy" id="79078"/>
    <lineage>
        <taxon>Eukaryota</taxon>
        <taxon>Viridiplantae</taxon>
        <taxon>Streptophyta</taxon>
        <taxon>Embryophyta</taxon>
        <taxon>Tracheophyta</taxon>
        <taxon>Spermatophyta</taxon>
        <taxon>Magnoliopsida</taxon>
        <taxon>eudicotyledons</taxon>
        <taxon>Gunneridae</taxon>
        <taxon>Pentapetalae</taxon>
        <taxon>rosids</taxon>
        <taxon>fabids</taxon>
        <taxon>Fabales</taxon>
        <taxon>Fabaceae</taxon>
        <taxon>Papilionoideae</taxon>
        <taxon>50 kb inversion clade</taxon>
        <taxon>dalbergioids sensu lato</taxon>
        <taxon>Dalbergieae</taxon>
        <taxon>Pterocarpus clade</taxon>
        <taxon>Stylosanthes</taxon>
    </lineage>
</organism>
<dbReference type="EMBL" id="JASCZI010036020">
    <property type="protein sequence ID" value="MED6129630.1"/>
    <property type="molecule type" value="Genomic_DNA"/>
</dbReference>
<sequence length="195" mass="21494">SHTDSRSPFPASGSSNLTKESLVVTSCGSTHDEFQHFDDDAKALLSRFASSNPSFVLPADLNPLFRKLGYQAFLDAWEFFTANTFSDLWDAHRDMVETHLNNLKLFKFSGPLLEKLSSKLKPPSSRVPNSAREEILSKEYDSLSSGVSALQEKIDTLTTELNTMKAKLAGVSLEREQLAKAKEAASSAMTCDDLL</sequence>
<keyword evidence="2" id="KW-1185">Reference proteome</keyword>
<accession>A0ABU6S0A7</accession>
<proteinExistence type="predicted"/>
<evidence type="ECO:0000313" key="2">
    <source>
        <dbReference type="Proteomes" id="UP001341840"/>
    </source>
</evidence>
<feature type="non-terminal residue" evidence="1">
    <location>
        <position position="1"/>
    </location>
</feature>
<evidence type="ECO:0000313" key="1">
    <source>
        <dbReference type="EMBL" id="MED6129630.1"/>
    </source>
</evidence>
<gene>
    <name evidence="1" type="ORF">PIB30_109771</name>
</gene>
<dbReference type="Proteomes" id="UP001341840">
    <property type="component" value="Unassembled WGS sequence"/>
</dbReference>
<protein>
    <submittedName>
        <fullName evidence="1">Uncharacterized protein</fullName>
    </submittedName>
</protein>
<name>A0ABU6S0A7_9FABA</name>